<reference evidence="1 2" key="1">
    <citation type="submission" date="2015-09" db="EMBL/GenBank/DDBJ databases">
        <authorList>
            <consortium name="Pathogen Informatics"/>
        </authorList>
    </citation>
    <scope>NUCLEOTIDE SEQUENCE [LARGE SCALE GENOMIC DNA]</scope>
    <source>
        <strain evidence="1 2">2789STDY5834948</strain>
    </source>
</reference>
<gene>
    <name evidence="1" type="ORF">ERS852560_04206</name>
</gene>
<accession>A0A174X841</accession>
<organism evidence="1 2">
    <name type="scientific">Parabacteroides distasonis</name>
    <dbReference type="NCBI Taxonomy" id="823"/>
    <lineage>
        <taxon>Bacteria</taxon>
        <taxon>Pseudomonadati</taxon>
        <taxon>Bacteroidota</taxon>
        <taxon>Bacteroidia</taxon>
        <taxon>Bacteroidales</taxon>
        <taxon>Tannerellaceae</taxon>
        <taxon>Parabacteroides</taxon>
    </lineage>
</organism>
<dbReference type="Proteomes" id="UP000095332">
    <property type="component" value="Unassembled WGS sequence"/>
</dbReference>
<dbReference type="EMBL" id="CZBM01000026">
    <property type="protein sequence ID" value="CUQ55793.1"/>
    <property type="molecule type" value="Genomic_DNA"/>
</dbReference>
<protein>
    <submittedName>
        <fullName evidence="1">Uncharacterized protein</fullName>
    </submittedName>
</protein>
<dbReference type="AlphaFoldDB" id="A0A174X841"/>
<sequence>MPTCSLWISYYKIKKVWELYMFYPTDWLLALPLEWIKQ</sequence>
<evidence type="ECO:0000313" key="1">
    <source>
        <dbReference type="EMBL" id="CUQ55793.1"/>
    </source>
</evidence>
<proteinExistence type="predicted"/>
<evidence type="ECO:0000313" key="2">
    <source>
        <dbReference type="Proteomes" id="UP000095332"/>
    </source>
</evidence>
<name>A0A174X841_PARDI</name>